<dbReference type="FunFam" id="1.10.10.10:FF:000001">
    <property type="entry name" value="LysR family transcriptional regulator"/>
    <property type="match status" value="1"/>
</dbReference>
<evidence type="ECO:0000313" key="6">
    <source>
        <dbReference type="EMBL" id="SIN76444.1"/>
    </source>
</evidence>
<dbReference type="AlphaFoldDB" id="A0A1N6E0D8"/>
<evidence type="ECO:0000256" key="2">
    <source>
        <dbReference type="ARBA" id="ARBA00023015"/>
    </source>
</evidence>
<dbReference type="PANTHER" id="PTHR30346">
    <property type="entry name" value="TRANSCRIPTIONAL DUAL REGULATOR HCAR-RELATED"/>
    <property type="match status" value="1"/>
</dbReference>
<dbReference type="GO" id="GO:0003700">
    <property type="term" value="F:DNA-binding transcription factor activity"/>
    <property type="evidence" value="ECO:0007669"/>
    <property type="project" value="InterPro"/>
</dbReference>
<dbReference type="STRING" id="1217970.SAMN05444002_0197"/>
<dbReference type="InterPro" id="IPR036388">
    <property type="entry name" value="WH-like_DNA-bd_sf"/>
</dbReference>
<dbReference type="Pfam" id="PF00126">
    <property type="entry name" value="HTH_1"/>
    <property type="match status" value="1"/>
</dbReference>
<keyword evidence="2" id="KW-0805">Transcription regulation</keyword>
<evidence type="ECO:0000256" key="3">
    <source>
        <dbReference type="ARBA" id="ARBA00023125"/>
    </source>
</evidence>
<comment type="similarity">
    <text evidence="1">Belongs to the LysR transcriptional regulatory family.</text>
</comment>
<name>A0A1N6E0D8_9RHOB</name>
<sequence length="296" mass="32985">MEMHQLRYFVAVAEELHFGRAAQRENVSQPPLSLQIKKLEEELGVLLLERTKRRVRLTEAGAAFLPEARSILATAKNAKHMALQAHRGEIGQVRLGFVHSASLGYLPQLVEPFRKAFPLVKICLEEMTVTEQVEALHDGSIDIGIVRPLVEMPEWESFQVVREGFTLVVPVTHAMAGQDSVDLRSLRDENFVFTPEHRSPAFYSQLMRIFAKSGFVPKVVVEANTVYTTIGLVGTGAGLGILPESVSCVQIPSVRFVPIRNTSETAELQMVYQPDRLTNSARKMVDFAKALAKHQA</sequence>
<keyword evidence="4" id="KW-0804">Transcription</keyword>
<dbReference type="SUPFAM" id="SSF53850">
    <property type="entry name" value="Periplasmic binding protein-like II"/>
    <property type="match status" value="1"/>
</dbReference>
<accession>A0A1N6E0D8</accession>
<evidence type="ECO:0000256" key="4">
    <source>
        <dbReference type="ARBA" id="ARBA00023163"/>
    </source>
</evidence>
<dbReference type="InterPro" id="IPR036390">
    <property type="entry name" value="WH_DNA-bd_sf"/>
</dbReference>
<dbReference type="PRINTS" id="PR00039">
    <property type="entry name" value="HTHLYSR"/>
</dbReference>
<dbReference type="Proteomes" id="UP000184932">
    <property type="component" value="Unassembled WGS sequence"/>
</dbReference>
<dbReference type="InterPro" id="IPR000847">
    <property type="entry name" value="LysR_HTH_N"/>
</dbReference>
<dbReference type="GO" id="GO:0003677">
    <property type="term" value="F:DNA binding"/>
    <property type="evidence" value="ECO:0007669"/>
    <property type="project" value="UniProtKB-KW"/>
</dbReference>
<dbReference type="EMBL" id="FSRL01000001">
    <property type="protein sequence ID" value="SIN76444.1"/>
    <property type="molecule type" value="Genomic_DNA"/>
</dbReference>
<dbReference type="PROSITE" id="PS50931">
    <property type="entry name" value="HTH_LYSR"/>
    <property type="match status" value="1"/>
</dbReference>
<dbReference type="PANTHER" id="PTHR30346:SF0">
    <property type="entry name" value="HCA OPERON TRANSCRIPTIONAL ACTIVATOR HCAR"/>
    <property type="match status" value="1"/>
</dbReference>
<dbReference type="Pfam" id="PF03466">
    <property type="entry name" value="LysR_substrate"/>
    <property type="match status" value="1"/>
</dbReference>
<dbReference type="Gene3D" id="3.40.190.10">
    <property type="entry name" value="Periplasmic binding protein-like II"/>
    <property type="match status" value="2"/>
</dbReference>
<proteinExistence type="inferred from homology"/>
<dbReference type="GO" id="GO:0032993">
    <property type="term" value="C:protein-DNA complex"/>
    <property type="evidence" value="ECO:0007669"/>
    <property type="project" value="TreeGrafter"/>
</dbReference>
<gene>
    <name evidence="6" type="ORF">SAMN05444002_0197</name>
</gene>
<evidence type="ECO:0000259" key="5">
    <source>
        <dbReference type="PROSITE" id="PS50931"/>
    </source>
</evidence>
<dbReference type="SUPFAM" id="SSF46785">
    <property type="entry name" value="Winged helix' DNA-binding domain"/>
    <property type="match status" value="1"/>
</dbReference>
<evidence type="ECO:0000313" key="7">
    <source>
        <dbReference type="Proteomes" id="UP000184932"/>
    </source>
</evidence>
<dbReference type="Gene3D" id="1.10.10.10">
    <property type="entry name" value="Winged helix-like DNA-binding domain superfamily/Winged helix DNA-binding domain"/>
    <property type="match status" value="1"/>
</dbReference>
<keyword evidence="7" id="KW-1185">Reference proteome</keyword>
<organism evidence="6 7">
    <name type="scientific">Vannielia litorea</name>
    <dbReference type="NCBI Taxonomy" id="1217970"/>
    <lineage>
        <taxon>Bacteria</taxon>
        <taxon>Pseudomonadati</taxon>
        <taxon>Pseudomonadota</taxon>
        <taxon>Alphaproteobacteria</taxon>
        <taxon>Rhodobacterales</taxon>
        <taxon>Paracoccaceae</taxon>
        <taxon>Vannielia</taxon>
    </lineage>
</organism>
<reference evidence="7" key="1">
    <citation type="submission" date="2016-11" db="EMBL/GenBank/DDBJ databases">
        <authorList>
            <person name="Varghese N."/>
            <person name="Submissions S."/>
        </authorList>
    </citation>
    <scope>NUCLEOTIDE SEQUENCE [LARGE SCALE GENOMIC DNA]</scope>
    <source>
        <strain evidence="7">DSM 29440</strain>
    </source>
</reference>
<keyword evidence="3" id="KW-0238">DNA-binding</keyword>
<protein>
    <submittedName>
        <fullName evidence="6">Transcriptional regulator, LysR family</fullName>
    </submittedName>
</protein>
<feature type="domain" description="HTH lysR-type" evidence="5">
    <location>
        <begin position="1"/>
        <end position="58"/>
    </location>
</feature>
<dbReference type="InterPro" id="IPR005119">
    <property type="entry name" value="LysR_subst-bd"/>
</dbReference>
<evidence type="ECO:0000256" key="1">
    <source>
        <dbReference type="ARBA" id="ARBA00009437"/>
    </source>
</evidence>
<dbReference type="CDD" id="cd08414">
    <property type="entry name" value="PBP2_LTTR_aromatics_like"/>
    <property type="match status" value="1"/>
</dbReference>